<dbReference type="EMBL" id="MFPU01000049">
    <property type="protein sequence ID" value="OGH69375.1"/>
    <property type="molecule type" value="Genomic_DNA"/>
</dbReference>
<name>A0A1F6MCM6_9BACT</name>
<protein>
    <submittedName>
        <fullName evidence="1">Uncharacterized protein</fullName>
    </submittedName>
</protein>
<accession>A0A1F6MCM6</accession>
<dbReference type="AlphaFoldDB" id="A0A1F6MCM6"/>
<proteinExistence type="predicted"/>
<gene>
    <name evidence="1" type="ORF">A2754_01215</name>
</gene>
<comment type="caution">
    <text evidence="1">The sequence shown here is derived from an EMBL/GenBank/DDBJ whole genome shotgun (WGS) entry which is preliminary data.</text>
</comment>
<reference evidence="1 2" key="1">
    <citation type="journal article" date="2016" name="Nat. Commun.">
        <title>Thousands of microbial genomes shed light on interconnected biogeochemical processes in an aquifer system.</title>
        <authorList>
            <person name="Anantharaman K."/>
            <person name="Brown C.T."/>
            <person name="Hug L.A."/>
            <person name="Sharon I."/>
            <person name="Castelle C.J."/>
            <person name="Probst A.J."/>
            <person name="Thomas B.C."/>
            <person name="Singh A."/>
            <person name="Wilkins M.J."/>
            <person name="Karaoz U."/>
            <person name="Brodie E.L."/>
            <person name="Williams K.H."/>
            <person name="Hubbard S.S."/>
            <person name="Banfield J.F."/>
        </authorList>
    </citation>
    <scope>NUCLEOTIDE SEQUENCE [LARGE SCALE GENOMIC DNA]</scope>
</reference>
<dbReference type="Proteomes" id="UP000177953">
    <property type="component" value="Unassembled WGS sequence"/>
</dbReference>
<evidence type="ECO:0000313" key="2">
    <source>
        <dbReference type="Proteomes" id="UP000177953"/>
    </source>
</evidence>
<organism evidence="1 2">
    <name type="scientific">Candidatus Magasanikbacteria bacterium RIFCSPHIGHO2_01_FULL_47_8</name>
    <dbReference type="NCBI Taxonomy" id="1798673"/>
    <lineage>
        <taxon>Bacteria</taxon>
        <taxon>Candidatus Magasanikiibacteriota</taxon>
    </lineage>
</organism>
<sequence>MEKPRKVRPFHIQVVSRCIILLGDLQDWVGDVLELRCALRKLSKGLWIIDASDARVIAGGETRWIEAAHLYLAESHLVYVPSDLSLAVNGDQRYTHKFSTFLPDEAPEVP</sequence>
<evidence type="ECO:0000313" key="1">
    <source>
        <dbReference type="EMBL" id="OGH69375.1"/>
    </source>
</evidence>